<keyword evidence="10" id="KW-1185">Reference proteome</keyword>
<dbReference type="STRING" id="1399797.GCA_000518285_00067"/>
<dbReference type="GO" id="GO:0002130">
    <property type="term" value="P:wobble position ribose methylation"/>
    <property type="evidence" value="ECO:0007669"/>
    <property type="project" value="TreeGrafter"/>
</dbReference>
<dbReference type="RefSeq" id="WP_035026023.1">
    <property type="nucleotide sequence ID" value="NZ_PHNE01000002.1"/>
</dbReference>
<comment type="function">
    <text evidence="6">Could methylate the ribose at the nucleotide 34 wobble position in tRNA.</text>
</comment>
<evidence type="ECO:0000256" key="4">
    <source>
        <dbReference type="ARBA" id="ARBA00022691"/>
    </source>
</evidence>
<comment type="catalytic activity">
    <reaction evidence="6">
        <text>5-carboxymethylaminomethyluridine(34) in tRNA(Leu) + S-adenosyl-L-methionine = 5-carboxymethylaminomethyl-2'-O-methyluridine(34) in tRNA(Leu) + S-adenosyl-L-homocysteine + H(+)</text>
        <dbReference type="Rhea" id="RHEA:43088"/>
        <dbReference type="Rhea" id="RHEA-COMP:10333"/>
        <dbReference type="Rhea" id="RHEA-COMP:10334"/>
        <dbReference type="ChEBI" id="CHEBI:15378"/>
        <dbReference type="ChEBI" id="CHEBI:57856"/>
        <dbReference type="ChEBI" id="CHEBI:59789"/>
        <dbReference type="ChEBI" id="CHEBI:74508"/>
        <dbReference type="ChEBI" id="CHEBI:74511"/>
        <dbReference type="EC" id="2.1.1.207"/>
    </reaction>
</comment>
<gene>
    <name evidence="9" type="primary">cspR</name>
    <name evidence="9" type="ORF">ELUCI_v1c06150</name>
</gene>
<evidence type="ECO:0000256" key="2">
    <source>
        <dbReference type="ARBA" id="ARBA00022603"/>
    </source>
</evidence>
<dbReference type="PIRSF" id="PIRSF029256">
    <property type="entry name" value="SpoU_TrmH_prd"/>
    <property type="match status" value="1"/>
</dbReference>
<keyword evidence="2 6" id="KW-0489">Methyltransferase</keyword>
<dbReference type="HAMAP" id="MF_01885">
    <property type="entry name" value="tRNA_methyltr_TrmL"/>
    <property type="match status" value="1"/>
</dbReference>
<dbReference type="GO" id="GO:0005737">
    <property type="term" value="C:cytoplasm"/>
    <property type="evidence" value="ECO:0007669"/>
    <property type="project" value="UniProtKB-SubCell"/>
</dbReference>
<dbReference type="EC" id="2.1.1.207" evidence="6"/>
<dbReference type="CDD" id="cd18094">
    <property type="entry name" value="SpoU-like_TrmL"/>
    <property type="match status" value="1"/>
</dbReference>
<sequence length="179" mass="20832">MRKINIVLYEPEIAQNVGAIMRTCVAIDARLHIIEPLGFIYDDRHLARPSANEHQFVDVIRYDDWNDFLTKHPHQKLFCLTRYGQAPISDFNFQNLDEEVYLMFGKESTGIPKQILIDHIETIFRIPMVEAARSINIANSVGIASYEVLRQWDYLNLSKFETQKGRDYLLSGAWKGKEK</sequence>
<evidence type="ECO:0000313" key="9">
    <source>
        <dbReference type="EMBL" id="PPE05522.1"/>
    </source>
</evidence>
<dbReference type="PANTHER" id="PTHR42971:SF1">
    <property type="entry name" value="TRNA (CYTIDINE(34)-2'-O)-METHYLTRANSFERASE"/>
    <property type="match status" value="1"/>
</dbReference>
<keyword evidence="5 6" id="KW-0819">tRNA processing</keyword>
<reference evidence="9 10" key="1">
    <citation type="submission" date="2017-11" db="EMBL/GenBank/DDBJ databases">
        <title>Genome sequence of Entomoplasma lucivorax PIPN-2 (ATCC 49196).</title>
        <authorList>
            <person name="Lo W.-S."/>
            <person name="Gasparich G.E."/>
            <person name="Kuo C.-H."/>
        </authorList>
    </citation>
    <scope>NUCLEOTIDE SEQUENCE [LARGE SCALE GENOMIC DNA]</scope>
    <source>
        <strain evidence="9 10">PIPN-2</strain>
    </source>
</reference>
<comment type="caution">
    <text evidence="9">The sequence shown here is derived from an EMBL/GenBank/DDBJ whole genome shotgun (WGS) entry which is preliminary data.</text>
</comment>
<comment type="catalytic activity">
    <reaction evidence="6">
        <text>cytidine(34) in tRNA + S-adenosyl-L-methionine = 2'-O-methylcytidine(34) in tRNA + S-adenosyl-L-homocysteine + H(+)</text>
        <dbReference type="Rhea" id="RHEA:43084"/>
        <dbReference type="Rhea" id="RHEA-COMP:10331"/>
        <dbReference type="Rhea" id="RHEA-COMP:10332"/>
        <dbReference type="ChEBI" id="CHEBI:15378"/>
        <dbReference type="ChEBI" id="CHEBI:57856"/>
        <dbReference type="ChEBI" id="CHEBI:59789"/>
        <dbReference type="ChEBI" id="CHEBI:74495"/>
        <dbReference type="ChEBI" id="CHEBI:82748"/>
        <dbReference type="EC" id="2.1.1.207"/>
    </reaction>
</comment>
<feature type="domain" description="tRNA/rRNA methyltransferase SpoU type" evidence="8">
    <location>
        <begin position="4"/>
        <end position="146"/>
    </location>
</feature>
<dbReference type="GO" id="GO:0141098">
    <property type="term" value="F:tRNA (cytidine(34)-2'-O)-methyltransferase activity"/>
    <property type="evidence" value="ECO:0007669"/>
    <property type="project" value="RHEA"/>
</dbReference>
<dbReference type="InterPro" id="IPR016914">
    <property type="entry name" value="TrmL"/>
</dbReference>
<dbReference type="GO" id="GO:0141102">
    <property type="term" value="F:tRNA (5-carboxymethylaminomethyluridine(34)-2'-O)-methyltransferase activity"/>
    <property type="evidence" value="ECO:0007669"/>
    <property type="project" value="RHEA"/>
</dbReference>
<keyword evidence="1 6" id="KW-0963">Cytoplasm</keyword>
<dbReference type="Pfam" id="PF00588">
    <property type="entry name" value="SpoU_methylase"/>
    <property type="match status" value="1"/>
</dbReference>
<feature type="binding site" evidence="6 7">
    <location>
        <position position="105"/>
    </location>
    <ligand>
        <name>S-adenosyl-L-methionine</name>
        <dbReference type="ChEBI" id="CHEBI:59789"/>
    </ligand>
</feature>
<evidence type="ECO:0000256" key="6">
    <source>
        <dbReference type="HAMAP-Rule" id="MF_01885"/>
    </source>
</evidence>
<feature type="binding site" evidence="6 7">
    <location>
        <position position="134"/>
    </location>
    <ligand>
        <name>S-adenosyl-L-methionine</name>
        <dbReference type="ChEBI" id="CHEBI:59789"/>
    </ligand>
</feature>
<dbReference type="InterPro" id="IPR001537">
    <property type="entry name" value="SpoU_MeTrfase"/>
</dbReference>
<evidence type="ECO:0000256" key="3">
    <source>
        <dbReference type="ARBA" id="ARBA00022679"/>
    </source>
</evidence>
<keyword evidence="3 6" id="KW-0808">Transferase</keyword>
<evidence type="ECO:0000313" key="10">
    <source>
        <dbReference type="Proteomes" id="UP000237865"/>
    </source>
</evidence>
<comment type="subcellular location">
    <subcellularLocation>
        <location evidence="6">Cytoplasm</location>
    </subcellularLocation>
</comment>
<dbReference type="InterPro" id="IPR029028">
    <property type="entry name" value="Alpha/beta_knot_MTases"/>
</dbReference>
<dbReference type="SUPFAM" id="SSF75217">
    <property type="entry name" value="alpha/beta knot"/>
    <property type="match status" value="1"/>
</dbReference>
<dbReference type="InterPro" id="IPR029026">
    <property type="entry name" value="tRNA_m1G_MTases_N"/>
</dbReference>
<dbReference type="PANTHER" id="PTHR42971">
    <property type="entry name" value="TRNA (CYTIDINE(34)-2'-O)-METHYLTRANSFERASE"/>
    <property type="match status" value="1"/>
</dbReference>
<accession>A0A2S5RE81</accession>
<dbReference type="AlphaFoldDB" id="A0A2S5RE81"/>
<evidence type="ECO:0000256" key="5">
    <source>
        <dbReference type="ARBA" id="ARBA00022694"/>
    </source>
</evidence>
<evidence type="ECO:0000256" key="1">
    <source>
        <dbReference type="ARBA" id="ARBA00022490"/>
    </source>
</evidence>
<feature type="binding site" evidence="6 7">
    <location>
        <position position="126"/>
    </location>
    <ligand>
        <name>S-adenosyl-L-methionine</name>
        <dbReference type="ChEBI" id="CHEBI:59789"/>
    </ligand>
</feature>
<dbReference type="Gene3D" id="3.40.1280.10">
    <property type="match status" value="1"/>
</dbReference>
<feature type="binding site" evidence="6 7">
    <location>
        <position position="80"/>
    </location>
    <ligand>
        <name>S-adenosyl-L-methionine</name>
        <dbReference type="ChEBI" id="CHEBI:59789"/>
    </ligand>
</feature>
<name>A0A2S5RE81_9MOLU</name>
<dbReference type="EMBL" id="PHNE01000002">
    <property type="protein sequence ID" value="PPE05522.1"/>
    <property type="molecule type" value="Genomic_DNA"/>
</dbReference>
<proteinExistence type="inferred from homology"/>
<keyword evidence="4 6" id="KW-0949">S-adenosyl-L-methionine</keyword>
<dbReference type="Proteomes" id="UP000237865">
    <property type="component" value="Unassembled WGS sequence"/>
</dbReference>
<organism evidence="9 10">
    <name type="scientific">Williamsoniiplasma lucivorax</name>
    <dbReference type="NCBI Taxonomy" id="209274"/>
    <lineage>
        <taxon>Bacteria</taxon>
        <taxon>Bacillati</taxon>
        <taxon>Mycoplasmatota</taxon>
        <taxon>Mollicutes</taxon>
        <taxon>Entomoplasmatales</taxon>
        <taxon>Williamsoniiplasma</taxon>
    </lineage>
</organism>
<comment type="similarity">
    <text evidence="6">Belongs to the class IV-like SAM-binding methyltransferase superfamily. RNA methyltransferase TrmH family. TrmL subfamily.</text>
</comment>
<evidence type="ECO:0000259" key="8">
    <source>
        <dbReference type="Pfam" id="PF00588"/>
    </source>
</evidence>
<evidence type="ECO:0000256" key="7">
    <source>
        <dbReference type="PIRSR" id="PIRSR029256-1"/>
    </source>
</evidence>
<protein>
    <recommendedName>
        <fullName evidence="6">Putative tRNA (cytidine(34)-2'-O)-methyltransferase</fullName>
        <ecNumber evidence="6">2.1.1.207</ecNumber>
    </recommendedName>
    <alternativeName>
        <fullName evidence="6">tRNA (cytidine/uridine-2'-O-)-methyltransferase</fullName>
    </alternativeName>
</protein>
<dbReference type="GO" id="GO:0003723">
    <property type="term" value="F:RNA binding"/>
    <property type="evidence" value="ECO:0007669"/>
    <property type="project" value="InterPro"/>
</dbReference>